<dbReference type="InterPro" id="IPR050445">
    <property type="entry name" value="Bact_polysacc_biosynth/exp"/>
</dbReference>
<keyword evidence="5 18" id="KW-0808">Transferase</keyword>
<dbReference type="GO" id="GO:0004715">
    <property type="term" value="F:non-membrane spanning protein tyrosine kinase activity"/>
    <property type="evidence" value="ECO:0007669"/>
    <property type="project" value="UniProtKB-EC"/>
</dbReference>
<dbReference type="Proteomes" id="UP001270266">
    <property type="component" value="Unassembled WGS sequence"/>
</dbReference>
<name>A0ABU5CZM8_9ENTR</name>
<proteinExistence type="inferred from homology"/>
<comment type="caution">
    <text evidence="18">The sequence shown here is derived from an EMBL/GenBank/DDBJ whole genome shotgun (WGS) entry which is preliminary data.</text>
</comment>
<keyword evidence="7" id="KW-0547">Nucleotide-binding</keyword>
<reference evidence="18 19" key="1">
    <citation type="submission" date="2023-02" db="EMBL/GenBank/DDBJ databases">
        <title>The draft genomes of Enterobacter strains.</title>
        <authorList>
            <person name="He Y."/>
            <person name="Feng Y."/>
            <person name="Zong Z."/>
        </authorList>
    </citation>
    <scope>NUCLEOTIDE SEQUENCE [LARGE SCALE GENOMIC DNA]</scope>
    <source>
        <strain evidence="18 19">170198</strain>
    </source>
</reference>
<gene>
    <name evidence="18" type="ORF">PYW49_05330</name>
</gene>
<evidence type="ECO:0000259" key="15">
    <source>
        <dbReference type="Pfam" id="PF02706"/>
    </source>
</evidence>
<feature type="domain" description="Tyrosine-protein kinase G-rich" evidence="17">
    <location>
        <begin position="366"/>
        <end position="446"/>
    </location>
</feature>
<keyword evidence="12" id="KW-0829">Tyrosine-protein kinase</keyword>
<keyword evidence="10 14" id="KW-1133">Transmembrane helix</keyword>
<dbReference type="InterPro" id="IPR027417">
    <property type="entry name" value="P-loop_NTPase"/>
</dbReference>
<dbReference type="Gene3D" id="3.40.50.300">
    <property type="entry name" value="P-loop containing nucleotide triphosphate hydrolases"/>
    <property type="match status" value="1"/>
</dbReference>
<evidence type="ECO:0000256" key="6">
    <source>
        <dbReference type="ARBA" id="ARBA00022692"/>
    </source>
</evidence>
<accession>A0ABU5CZM8</accession>
<dbReference type="Pfam" id="PF23607">
    <property type="entry name" value="WZC_N"/>
    <property type="match status" value="1"/>
</dbReference>
<organism evidence="18 19">
    <name type="scientific">Enterobacter chinensis</name>
    <dbReference type="NCBI Taxonomy" id="3030997"/>
    <lineage>
        <taxon>Bacteria</taxon>
        <taxon>Pseudomonadati</taxon>
        <taxon>Pseudomonadota</taxon>
        <taxon>Gammaproteobacteria</taxon>
        <taxon>Enterobacterales</taxon>
        <taxon>Enterobacteriaceae</taxon>
        <taxon>Enterobacter</taxon>
    </lineage>
</organism>
<evidence type="ECO:0000256" key="2">
    <source>
        <dbReference type="ARBA" id="ARBA00008883"/>
    </source>
</evidence>
<evidence type="ECO:0000256" key="10">
    <source>
        <dbReference type="ARBA" id="ARBA00022989"/>
    </source>
</evidence>
<dbReference type="RefSeq" id="WP_320385889.1">
    <property type="nucleotide sequence ID" value="NZ_JARDVI010000002.1"/>
</dbReference>
<comment type="similarity">
    <text evidence="2">Belongs to the etk/wzc family.</text>
</comment>
<dbReference type="Pfam" id="PF02706">
    <property type="entry name" value="Wzz"/>
    <property type="match status" value="1"/>
</dbReference>
<evidence type="ECO:0000256" key="13">
    <source>
        <dbReference type="ARBA" id="ARBA00053015"/>
    </source>
</evidence>
<dbReference type="PANTHER" id="PTHR32309:SF32">
    <property type="entry name" value="TYROSINE-PROTEIN KINASE ETK-RELATED"/>
    <property type="match status" value="1"/>
</dbReference>
<evidence type="ECO:0000256" key="4">
    <source>
        <dbReference type="ARBA" id="ARBA00022519"/>
    </source>
</evidence>
<dbReference type="InterPro" id="IPR005702">
    <property type="entry name" value="Wzc-like_C"/>
</dbReference>
<dbReference type="NCBIfam" id="TIGR01007">
    <property type="entry name" value="eps_fam"/>
    <property type="match status" value="1"/>
</dbReference>
<evidence type="ECO:0000256" key="9">
    <source>
        <dbReference type="ARBA" id="ARBA00022840"/>
    </source>
</evidence>
<evidence type="ECO:0000256" key="8">
    <source>
        <dbReference type="ARBA" id="ARBA00022777"/>
    </source>
</evidence>
<comment type="subcellular location">
    <subcellularLocation>
        <location evidence="1">Cell inner membrane</location>
        <topology evidence="1">Multi-pass membrane protein</topology>
    </subcellularLocation>
</comment>
<evidence type="ECO:0000256" key="7">
    <source>
        <dbReference type="ARBA" id="ARBA00022741"/>
    </source>
</evidence>
<evidence type="ECO:0000259" key="17">
    <source>
        <dbReference type="Pfam" id="PF13807"/>
    </source>
</evidence>
<dbReference type="Pfam" id="PF13614">
    <property type="entry name" value="AAA_31"/>
    <property type="match status" value="1"/>
</dbReference>
<feature type="transmembrane region" description="Helical" evidence="14">
    <location>
        <begin position="34"/>
        <end position="56"/>
    </location>
</feature>
<keyword evidence="3" id="KW-1003">Cell membrane</keyword>
<evidence type="ECO:0000256" key="11">
    <source>
        <dbReference type="ARBA" id="ARBA00023136"/>
    </source>
</evidence>
<keyword evidence="9" id="KW-0067">ATP-binding</keyword>
<feature type="domain" description="AAA" evidence="16">
    <location>
        <begin position="537"/>
        <end position="664"/>
    </location>
</feature>
<dbReference type="PANTHER" id="PTHR32309">
    <property type="entry name" value="TYROSINE-PROTEIN KINASE"/>
    <property type="match status" value="1"/>
</dbReference>
<evidence type="ECO:0000313" key="18">
    <source>
        <dbReference type="EMBL" id="MDY0417094.1"/>
    </source>
</evidence>
<keyword evidence="19" id="KW-1185">Reference proteome</keyword>
<keyword evidence="4" id="KW-0997">Cell inner membrane</keyword>
<sequence>MSDSYHISKNASEKEKLLSLADVIGILRDGKWRIIAITSIFTLASVAYVFTATPIYQATALIQVEKDAGKSIFSQLSDAIPGGKQESQPQIGLLQSRMVLGQTVDDLHLDNAVEEKHFLLVGKAIVNLLGKQDSSVKVENLTVPEDFLDIPLQLTVTAANTYQIEIDGTAYTGKTGEHFSQNGISFVIREINADEGTDFTLTKLDKLTAVNQLLNSFTAKDMSNDSGMLQLAFRGEDKKKTAEILRSISNNYLKQNVERKSEEASKSLEFLKEQLPLVLNNLNKSENLLHQFRQKNDSVDLSLEAKSVLETAVGLEAQINELIFKEAEISKLYTRDHPAYRTLLEQKAVLTQERDKLNARISAMPKTQQEVLSLTRDVQAGQEVYMQLLSKQQELNINKASAIGSVRIIDHAVTEKKPVAPIKPLIILISFMLGLFTSVTYCIFRKLLHTGIENSEQIENLGVNVYATIPVSKWLSNKNQTITRSKRKQMRSVHLLARDNPSDLAVEAMRSLRTSLHFAMMQARNNILLISGATPEAGKTFVSCNLATVIAQSGKRVLLIDADLRKGQMHHVLGSEIKHGVSEILHRTSEYEKVIQKTEIENLNFISRGHIPPNPSELLMTEAFSNLMEWAQHNYDIVIVDTPPVLAVSDACVAAKYAGTVMLVARFQKNSIKEVEVSVKRFVQNDITVNGVILNGVEKTASNAYEYNAYSYS</sequence>
<dbReference type="CDD" id="cd05387">
    <property type="entry name" value="BY-kinase"/>
    <property type="match status" value="1"/>
</dbReference>
<dbReference type="EC" id="2.7.10.2" evidence="18"/>
<evidence type="ECO:0000256" key="12">
    <source>
        <dbReference type="ARBA" id="ARBA00023137"/>
    </source>
</evidence>
<evidence type="ECO:0000256" key="3">
    <source>
        <dbReference type="ARBA" id="ARBA00022475"/>
    </source>
</evidence>
<protein>
    <submittedName>
        <fullName evidence="18">Polysaccharide biosynthesis tyrosine autokinase</fullName>
        <ecNumber evidence="18">2.7.10.2</ecNumber>
    </submittedName>
</protein>
<dbReference type="SUPFAM" id="SSF52540">
    <property type="entry name" value="P-loop containing nucleoside triphosphate hydrolases"/>
    <property type="match status" value="1"/>
</dbReference>
<evidence type="ECO:0000256" key="5">
    <source>
        <dbReference type="ARBA" id="ARBA00022679"/>
    </source>
</evidence>
<keyword evidence="8" id="KW-0418">Kinase</keyword>
<dbReference type="Pfam" id="PF13807">
    <property type="entry name" value="GNVR"/>
    <property type="match status" value="1"/>
</dbReference>
<keyword evidence="6 14" id="KW-0812">Transmembrane</keyword>
<dbReference type="InterPro" id="IPR032807">
    <property type="entry name" value="GNVR"/>
</dbReference>
<evidence type="ECO:0000259" key="16">
    <source>
        <dbReference type="Pfam" id="PF13614"/>
    </source>
</evidence>
<dbReference type="InterPro" id="IPR025669">
    <property type="entry name" value="AAA_dom"/>
</dbReference>
<evidence type="ECO:0000313" key="19">
    <source>
        <dbReference type="Proteomes" id="UP001270266"/>
    </source>
</evidence>
<dbReference type="InterPro" id="IPR003856">
    <property type="entry name" value="LPS_length_determ_N"/>
</dbReference>
<evidence type="ECO:0000256" key="1">
    <source>
        <dbReference type="ARBA" id="ARBA00004429"/>
    </source>
</evidence>
<keyword evidence="11 14" id="KW-0472">Membrane</keyword>
<dbReference type="EMBL" id="JARDVI010000002">
    <property type="protein sequence ID" value="MDY0417094.1"/>
    <property type="molecule type" value="Genomic_DNA"/>
</dbReference>
<feature type="domain" description="Polysaccharide chain length determinant N-terminal" evidence="15">
    <location>
        <begin position="18"/>
        <end position="107"/>
    </location>
</feature>
<comment type="catalytic activity">
    <reaction evidence="13">
        <text>L-tyrosyl-[protein] + ATP = O-phospho-L-tyrosyl-[protein] + ADP + H(+)</text>
        <dbReference type="Rhea" id="RHEA:10596"/>
        <dbReference type="Rhea" id="RHEA-COMP:10136"/>
        <dbReference type="Rhea" id="RHEA-COMP:20101"/>
        <dbReference type="ChEBI" id="CHEBI:15378"/>
        <dbReference type="ChEBI" id="CHEBI:30616"/>
        <dbReference type="ChEBI" id="CHEBI:46858"/>
        <dbReference type="ChEBI" id="CHEBI:61978"/>
        <dbReference type="ChEBI" id="CHEBI:456216"/>
    </reaction>
</comment>
<evidence type="ECO:0000256" key="14">
    <source>
        <dbReference type="SAM" id="Phobius"/>
    </source>
</evidence>